<dbReference type="SMART" id="SM00849">
    <property type="entry name" value="Lactamase_B"/>
    <property type="match status" value="1"/>
</dbReference>
<dbReference type="PANTHER" id="PTHR46018">
    <property type="entry name" value="ZINC PHOSPHODIESTERASE ELAC PROTEIN 1"/>
    <property type="match status" value="1"/>
</dbReference>
<dbReference type="InterPro" id="IPR001279">
    <property type="entry name" value="Metallo-B-lactamas"/>
</dbReference>
<evidence type="ECO:0000259" key="1">
    <source>
        <dbReference type="SMART" id="SM00849"/>
    </source>
</evidence>
<keyword evidence="3" id="KW-1185">Reference proteome</keyword>
<dbReference type="Pfam" id="PF12706">
    <property type="entry name" value="Lactamase_B_2"/>
    <property type="match status" value="1"/>
</dbReference>
<dbReference type="Gene3D" id="3.60.15.10">
    <property type="entry name" value="Ribonuclease Z/Hydroxyacylglutathione hydrolase-like"/>
    <property type="match status" value="1"/>
</dbReference>
<dbReference type="Proteomes" id="UP000829708">
    <property type="component" value="Chromosome"/>
</dbReference>
<protein>
    <submittedName>
        <fullName evidence="2">MBL fold metallo-hydrolase</fullName>
    </submittedName>
</protein>
<dbReference type="PANTHER" id="PTHR46018:SF2">
    <property type="entry name" value="ZINC PHOSPHODIESTERASE ELAC PROTEIN 1"/>
    <property type="match status" value="1"/>
</dbReference>
<dbReference type="SUPFAM" id="SSF56281">
    <property type="entry name" value="Metallo-hydrolase/oxidoreductase"/>
    <property type="match status" value="1"/>
</dbReference>
<proteinExistence type="predicted"/>
<reference evidence="3" key="1">
    <citation type="journal article" date="2024" name="J Bioinform Genom">
        <title>Complete genome sequence of the type strain bacterium Sphaerochaeta associata GLS2t (VKM B-2742)t.</title>
        <authorList>
            <person name="Troshina O.Y."/>
            <person name="Tepeeva A.N."/>
            <person name="Arzamasceva V.O."/>
            <person name="Whitman W.B."/>
            <person name="Varghese N."/>
            <person name="Shapiro N."/>
            <person name="Woyke T."/>
            <person name="Kripides N.C."/>
            <person name="Vasilenko O.V."/>
        </authorList>
    </citation>
    <scope>NUCLEOTIDE SEQUENCE [LARGE SCALE GENOMIC DNA]</scope>
    <source>
        <strain evidence="3">GLS2T</strain>
    </source>
</reference>
<organism evidence="2 3">
    <name type="scientific">Sphaerochaeta associata</name>
    <dbReference type="NCBI Taxonomy" id="1129264"/>
    <lineage>
        <taxon>Bacteria</taxon>
        <taxon>Pseudomonadati</taxon>
        <taxon>Spirochaetota</taxon>
        <taxon>Spirochaetia</taxon>
        <taxon>Spirochaetales</taxon>
        <taxon>Sphaerochaetaceae</taxon>
        <taxon>Sphaerochaeta</taxon>
    </lineage>
</organism>
<dbReference type="InterPro" id="IPR036866">
    <property type="entry name" value="RibonucZ/Hydroxyglut_hydro"/>
</dbReference>
<name>A0ABY4DF19_9SPIR</name>
<dbReference type="RefSeq" id="WP_244772975.1">
    <property type="nucleotide sequence ID" value="NZ_CP094929.1"/>
</dbReference>
<evidence type="ECO:0000313" key="2">
    <source>
        <dbReference type="EMBL" id="UOM51537.1"/>
    </source>
</evidence>
<feature type="domain" description="Metallo-beta-lactamase" evidence="1">
    <location>
        <begin position="7"/>
        <end position="182"/>
    </location>
</feature>
<gene>
    <name evidence="2" type="ORF">MUG09_01960</name>
</gene>
<accession>A0ABY4DF19</accession>
<evidence type="ECO:0000313" key="3">
    <source>
        <dbReference type="Proteomes" id="UP000829708"/>
    </source>
</evidence>
<sequence>MQTQDSSNTSLLITSGSTSILVDTSGSPAQALLQRNFNPDLLDAIVLTHAHVDHLYALPSLLHNLWMRKRQKELLIVGNSETLEAAKQLYQFFHLDCKPSLDSIICWADACKQVGDIEIETFSLYHRPQMTTQGYTFFDGTGKVAYFPDSVVQKPYPDCAENSQLLIHEVGGLDVDRQALHHDGHSSAFEVAQLAKTLNAQALLLVHLPPSKAIHSAILEEASGIFPTVRMPMEYSSFIVS</sequence>
<dbReference type="EMBL" id="CP094929">
    <property type="protein sequence ID" value="UOM51537.1"/>
    <property type="molecule type" value="Genomic_DNA"/>
</dbReference>